<reference evidence="2 3" key="1">
    <citation type="journal article" date="2014" name="Genome Biol. Evol.">
        <title>The secreted proteins of Achlya hypogyna and Thraustotheca clavata identify the ancestral oomycete secretome and reveal gene acquisitions by horizontal gene transfer.</title>
        <authorList>
            <person name="Misner I."/>
            <person name="Blouin N."/>
            <person name="Leonard G."/>
            <person name="Richards T.A."/>
            <person name="Lane C.E."/>
        </authorList>
    </citation>
    <scope>NUCLEOTIDE SEQUENCE [LARGE SCALE GENOMIC DNA]</scope>
    <source>
        <strain evidence="2 3">ATCC 48635</strain>
    </source>
</reference>
<dbReference type="EMBL" id="JNBR01001420">
    <property type="protein sequence ID" value="OQR87924.1"/>
    <property type="molecule type" value="Genomic_DNA"/>
</dbReference>
<dbReference type="Pfam" id="PF14566">
    <property type="entry name" value="PTPlike_phytase"/>
    <property type="match status" value="2"/>
</dbReference>
<dbReference type="InterPro" id="IPR050561">
    <property type="entry name" value="PTP"/>
</dbReference>
<dbReference type="OrthoDB" id="66369at2759"/>
<proteinExistence type="predicted"/>
<keyword evidence="3" id="KW-1185">Reference proteome</keyword>
<name>A0A1V9YQC7_ACHHY</name>
<sequence>MTSRALELAAPLVAAIDADAAALLQPLLDHAVALEARAGDLEEQLERLRMQLQRSTAAAVIQAGYKGKIEREKIKSELSFLEQGTRVLNKYVLKRDRFPNCHQLPTLLGDSAPNFRRLKETPFYGGAQPTEEGFHHILDRVAADGFRKVVWINLREEAVVFVKGVSYTARARAKLNENDLVPGLTGHTIQVLEASLKNSLVEQLELRGGQFEYWHEPTPLLNELAAATIDPTEVHTLPELMAGLRHETITEVVYHRTPIDRENFPEQGVVEALVDMVQRADPHTAFVFNCQMGRGRTTTAMTVAYLKWSVMQPDSTVLVPDGLPMTRQHRSLTIDPSTIDYALGTFKVILALCETLDQGLQAKAWIDSAIDDCAALYNLRTVIEDARQRSVSEAKPAKRSFYLHRACRLLERYFYLIVFGQYLLDAHVTSFSSWLQLHPALFRLLDDLGGATYPSRKVLHNNILKFDHFPGLSRLPLVLGPNVPNYRQLGGVPLFGTAQCLEQGIEDVLLHLRENHGHGRVIWINLREEAVLYVAGKPYAIRKRDDAFHNVEYPGIEVDEIQAIEATLKMELIAKVHAANGLFMHLCEPQPLITEERFDAIVPDTDVRTLEEVYAAARAGGFDVRYARIPVSDETAPEEKDLDDLVRLLMPIFTAERGAMDATAVVCNCQMGRGRTTTALVCIYMLRAVVAGTATTDSLGAGHASRYHNIDDLVRLLDNGPASLALADEAIDTADHIQNLRECIDQCREMAYEVGLPAAKQDYFMQRAMNYLERYVYLVCFASYVLEEHASGFRVLFVNWMRSRYGGALYALLDNLGFGAEGDAHVSSLRWRWRRKRKLVNRLE</sequence>
<protein>
    <submittedName>
        <fullName evidence="2">Paladin-like protein</fullName>
    </submittedName>
</protein>
<feature type="coiled-coil region" evidence="1">
    <location>
        <begin position="31"/>
        <end position="58"/>
    </location>
</feature>
<dbReference type="PROSITE" id="PS50096">
    <property type="entry name" value="IQ"/>
    <property type="match status" value="1"/>
</dbReference>
<dbReference type="InterPro" id="IPR029021">
    <property type="entry name" value="Prot-tyrosine_phosphatase-like"/>
</dbReference>
<comment type="caution">
    <text evidence="2">The sequence shown here is derived from an EMBL/GenBank/DDBJ whole genome shotgun (WGS) entry which is preliminary data.</text>
</comment>
<dbReference type="AlphaFoldDB" id="A0A1V9YQC7"/>
<keyword evidence="1" id="KW-0175">Coiled coil</keyword>
<accession>A0A1V9YQC7</accession>
<dbReference type="Proteomes" id="UP000243579">
    <property type="component" value="Unassembled WGS sequence"/>
</dbReference>
<dbReference type="SMART" id="SM01301">
    <property type="entry name" value="PTPlike_phytase"/>
    <property type="match status" value="2"/>
</dbReference>
<dbReference type="SUPFAM" id="SSF52799">
    <property type="entry name" value="(Phosphotyrosine protein) phosphatases II"/>
    <property type="match status" value="2"/>
</dbReference>
<organism evidence="2 3">
    <name type="scientific">Achlya hypogyna</name>
    <name type="common">Oomycete</name>
    <name type="synonym">Protoachlya hypogyna</name>
    <dbReference type="NCBI Taxonomy" id="1202772"/>
    <lineage>
        <taxon>Eukaryota</taxon>
        <taxon>Sar</taxon>
        <taxon>Stramenopiles</taxon>
        <taxon>Oomycota</taxon>
        <taxon>Saprolegniomycetes</taxon>
        <taxon>Saprolegniales</taxon>
        <taxon>Achlyaceae</taxon>
        <taxon>Achlya</taxon>
    </lineage>
</organism>
<dbReference type="PANTHER" id="PTHR23339">
    <property type="entry name" value="TYROSINE SPECIFIC PROTEIN PHOSPHATASE AND DUAL SPECIFICITY PROTEIN PHOSPHATASE"/>
    <property type="match status" value="1"/>
</dbReference>
<gene>
    <name evidence="2" type="ORF">ACHHYP_07916</name>
</gene>
<evidence type="ECO:0000256" key="1">
    <source>
        <dbReference type="SAM" id="Coils"/>
    </source>
</evidence>
<evidence type="ECO:0000313" key="2">
    <source>
        <dbReference type="EMBL" id="OQR87924.1"/>
    </source>
</evidence>
<evidence type="ECO:0000313" key="3">
    <source>
        <dbReference type="Proteomes" id="UP000243579"/>
    </source>
</evidence>
<dbReference type="Gene3D" id="3.90.190.10">
    <property type="entry name" value="Protein tyrosine phosphatase superfamily"/>
    <property type="match status" value="2"/>
</dbReference>